<reference evidence="1" key="1">
    <citation type="submission" date="2019-11" db="EMBL/GenBank/DDBJ databases">
        <authorList>
            <person name="Feng L."/>
        </authorList>
    </citation>
    <scope>NUCLEOTIDE SEQUENCE</scope>
    <source>
        <strain evidence="1">RintestinalisLFYP67</strain>
    </source>
</reference>
<organism evidence="1">
    <name type="scientific">Roseburia intestinalis</name>
    <dbReference type="NCBI Taxonomy" id="166486"/>
    <lineage>
        <taxon>Bacteria</taxon>
        <taxon>Bacillati</taxon>
        <taxon>Bacillota</taxon>
        <taxon>Clostridia</taxon>
        <taxon>Lachnospirales</taxon>
        <taxon>Lachnospiraceae</taxon>
        <taxon>Roseburia</taxon>
    </lineage>
</organism>
<evidence type="ECO:0000313" key="1">
    <source>
        <dbReference type="EMBL" id="VYT64548.1"/>
    </source>
</evidence>
<protein>
    <submittedName>
        <fullName evidence="1">Uncharacterized protein</fullName>
    </submittedName>
</protein>
<dbReference type="EMBL" id="CACRUM010000002">
    <property type="protein sequence ID" value="VYT64548.1"/>
    <property type="molecule type" value="Genomic_DNA"/>
</dbReference>
<name>A0A6N2YFL7_9FIRM</name>
<gene>
    <name evidence="1" type="ORF">RILFYP67_00288</name>
</gene>
<proteinExistence type="predicted"/>
<accession>A0A6N2YFL7</accession>
<dbReference type="RefSeq" id="WP_422046335.1">
    <property type="nucleotide sequence ID" value="NZ_CACRUM010000002.1"/>
</dbReference>
<dbReference type="AlphaFoldDB" id="A0A6N2YFL7"/>
<sequence>MQYIWEVVLAAEKNGIREADLRYEVAEVRSPYLEVSFSDLNTQTVEQTVVEVNPFYRFFDIFSEILDINQKGYEKTREIFVDTVFHYLALTDLRMGMSKKDYYLKFLAEELESGQFGSKAKAAIQLFSSYEKKYIVLAIMDVISSRNYREIFKWLFQEIYQDSIIYKSMDCANELYIYVGSAETQEERKRVQFLLDTFLPIGVRTEVFYQEHFGILEIEETMILDKVLLI</sequence>